<dbReference type="Proteomes" id="UP000615446">
    <property type="component" value="Unassembled WGS sequence"/>
</dbReference>
<reference evidence="2" key="1">
    <citation type="submission" date="2019-10" db="EMBL/GenBank/DDBJ databases">
        <title>Conservation and host-specific expression of non-tandemly repeated heterogenous ribosome RNA gene in arbuscular mycorrhizal fungi.</title>
        <authorList>
            <person name="Maeda T."/>
            <person name="Kobayashi Y."/>
            <person name="Nakagawa T."/>
            <person name="Ezawa T."/>
            <person name="Yamaguchi K."/>
            <person name="Bino T."/>
            <person name="Nishimoto Y."/>
            <person name="Shigenobu S."/>
            <person name="Kawaguchi M."/>
        </authorList>
    </citation>
    <scope>NUCLEOTIDE SEQUENCE</scope>
    <source>
        <strain evidence="2">HR1</strain>
    </source>
</reference>
<accession>A0A8H3L8M1</accession>
<comment type="caution">
    <text evidence="2">The sequence shown here is derived from an EMBL/GenBank/DDBJ whole genome shotgun (WGS) entry which is preliminary data.</text>
</comment>
<dbReference type="EMBL" id="BLAL01000074">
    <property type="protein sequence ID" value="GES83858.1"/>
    <property type="molecule type" value="Genomic_DNA"/>
</dbReference>
<organism evidence="2 3">
    <name type="scientific">Rhizophagus clarus</name>
    <dbReference type="NCBI Taxonomy" id="94130"/>
    <lineage>
        <taxon>Eukaryota</taxon>
        <taxon>Fungi</taxon>
        <taxon>Fungi incertae sedis</taxon>
        <taxon>Mucoromycota</taxon>
        <taxon>Glomeromycotina</taxon>
        <taxon>Glomeromycetes</taxon>
        <taxon>Glomerales</taxon>
        <taxon>Glomeraceae</taxon>
        <taxon>Rhizophagus</taxon>
    </lineage>
</organism>
<name>A0A8H3L8M1_9GLOM</name>
<sequence length="133" mass="15649">MKFNKFNKINQLSTNFKLIALFLFKSIIVIVCLYDQLNHRLRLFSSIKYPEAGKTRTIFDIAMYVVYMECRSTDHDRFIQLKSTGDRSFTGLVDSIKSAFTLHNYELTVEDANLLIRLEIAVWIFYLILLSKH</sequence>
<dbReference type="AlphaFoldDB" id="A0A8H3L8M1"/>
<evidence type="ECO:0000313" key="3">
    <source>
        <dbReference type="Proteomes" id="UP000615446"/>
    </source>
</evidence>
<keyword evidence="1" id="KW-1133">Transmembrane helix</keyword>
<gene>
    <name evidence="2" type="ORF">RCL2_001100800</name>
</gene>
<proteinExistence type="predicted"/>
<evidence type="ECO:0000256" key="1">
    <source>
        <dbReference type="SAM" id="Phobius"/>
    </source>
</evidence>
<keyword evidence="1" id="KW-0472">Membrane</keyword>
<dbReference type="OrthoDB" id="2420447at2759"/>
<evidence type="ECO:0000313" key="2">
    <source>
        <dbReference type="EMBL" id="GES83858.1"/>
    </source>
</evidence>
<keyword evidence="1" id="KW-0812">Transmembrane</keyword>
<protein>
    <submittedName>
        <fullName evidence="2">Uncharacterized protein</fullName>
    </submittedName>
</protein>
<feature type="transmembrane region" description="Helical" evidence="1">
    <location>
        <begin position="12"/>
        <end position="34"/>
    </location>
</feature>